<dbReference type="Proteomes" id="UP000248886">
    <property type="component" value="Unassembled WGS sequence"/>
</dbReference>
<dbReference type="EMBL" id="QKQP01000001">
    <property type="protein sequence ID" value="PZD82377.1"/>
    <property type="molecule type" value="Genomic_DNA"/>
</dbReference>
<proteinExistence type="predicted"/>
<organism evidence="1 2">
    <name type="scientific">Acidithiobacillus ferrooxidans</name>
    <name type="common">Thiobacillus ferrooxidans</name>
    <dbReference type="NCBI Taxonomy" id="920"/>
    <lineage>
        <taxon>Bacteria</taxon>
        <taxon>Pseudomonadati</taxon>
        <taxon>Pseudomonadota</taxon>
        <taxon>Acidithiobacillia</taxon>
        <taxon>Acidithiobacillales</taxon>
        <taxon>Acidithiobacillaceae</taxon>
        <taxon>Acidithiobacillus</taxon>
    </lineage>
</organism>
<gene>
    <name evidence="1" type="ORF">DN052_04995</name>
</gene>
<dbReference type="RefSeq" id="WP_054608703.1">
    <property type="nucleotide sequence ID" value="NZ_AP025160.1"/>
</dbReference>
<name>A0A2W1KT32_ACIFR</name>
<dbReference type="AlphaFoldDB" id="A0A2W1KT32"/>
<reference evidence="1 2" key="1">
    <citation type="submission" date="2018-06" db="EMBL/GenBank/DDBJ databases">
        <title>Draft sequence of Acidithiobacillus ferrooxidans CCM 4253.</title>
        <authorList>
            <person name="Moya-Beltran A."/>
            <person name="Castro M."/>
            <person name="Covarrubias P.C."/>
            <person name="Issotta F."/>
            <person name="Janiczek O."/>
            <person name="Mandl M."/>
            <person name="Kucera J."/>
            <person name="Quatrini R."/>
        </authorList>
    </citation>
    <scope>NUCLEOTIDE SEQUENCE [LARGE SCALE GENOMIC DNA]</scope>
    <source>
        <strain evidence="1 2">CCM 4253</strain>
    </source>
</reference>
<protein>
    <submittedName>
        <fullName evidence="1">Uncharacterized protein</fullName>
    </submittedName>
</protein>
<comment type="caution">
    <text evidence="1">The sequence shown here is derived from an EMBL/GenBank/DDBJ whole genome shotgun (WGS) entry which is preliminary data.</text>
</comment>
<sequence length="93" mass="10629">MKSYIYPKLMREEMQPLYAENPEARYEAVNRALVETDRDTLSRMGLRRARQRPKANYEPFGVALGDAALRVLDSLPASTSRSALIQWILSEKG</sequence>
<evidence type="ECO:0000313" key="1">
    <source>
        <dbReference type="EMBL" id="PZD82377.1"/>
    </source>
</evidence>
<evidence type="ECO:0000313" key="2">
    <source>
        <dbReference type="Proteomes" id="UP000248886"/>
    </source>
</evidence>
<accession>A0A2W1KT32</accession>